<name>A0A4R8IIH7_9GAMM</name>
<keyword evidence="1" id="KW-0732">Signal</keyword>
<sequence length="191" mass="21466">MYKIFLAFLVPGLIAACQAPSFSTDSPLTPVPAESRLILNEPLSIPPGKLSLWFQEGERMAQHELDRYYPHCKFETLEFQENEKIIQPDTFIIHKVVRWQDYALTSIRVASAGAVLDILADGGGGPAHVTPTTEMFLHSEQQANVYRLACSQWEDPYDANQVTIDPIRRALGNTFTLKLPEHLEEKQSAAQ</sequence>
<evidence type="ECO:0000313" key="3">
    <source>
        <dbReference type="Proteomes" id="UP000294914"/>
    </source>
</evidence>
<dbReference type="Proteomes" id="UP000294914">
    <property type="component" value="Unassembled WGS sequence"/>
</dbReference>
<dbReference type="RefSeq" id="WP_134084036.1">
    <property type="nucleotide sequence ID" value="NZ_SOQX01000005.1"/>
</dbReference>
<dbReference type="OrthoDB" id="5615280at2"/>
<accession>A0A4R8IIH7</accession>
<dbReference type="EMBL" id="SOQX01000005">
    <property type="protein sequence ID" value="TDY00486.1"/>
    <property type="molecule type" value="Genomic_DNA"/>
</dbReference>
<comment type="caution">
    <text evidence="2">The sequence shown here is derived from an EMBL/GenBank/DDBJ whole genome shotgun (WGS) entry which is preliminary data.</text>
</comment>
<evidence type="ECO:0000256" key="1">
    <source>
        <dbReference type="SAM" id="SignalP"/>
    </source>
</evidence>
<dbReference type="PROSITE" id="PS51257">
    <property type="entry name" value="PROKAR_LIPOPROTEIN"/>
    <property type="match status" value="1"/>
</dbReference>
<keyword evidence="3" id="KW-1185">Reference proteome</keyword>
<proteinExistence type="predicted"/>
<gene>
    <name evidence="2" type="ORF">EDC23_1987</name>
</gene>
<evidence type="ECO:0000313" key="2">
    <source>
        <dbReference type="EMBL" id="TDY00486.1"/>
    </source>
</evidence>
<reference evidence="2 3" key="1">
    <citation type="submission" date="2019-03" db="EMBL/GenBank/DDBJ databases">
        <title>Genomic Encyclopedia of Type Strains, Phase IV (KMG-IV): sequencing the most valuable type-strain genomes for metagenomic binning, comparative biology and taxonomic classification.</title>
        <authorList>
            <person name="Goeker M."/>
        </authorList>
    </citation>
    <scope>NUCLEOTIDE SEQUENCE [LARGE SCALE GENOMIC DNA]</scope>
    <source>
        <strain evidence="2 3">DSM 16326</strain>
    </source>
</reference>
<evidence type="ECO:0008006" key="4">
    <source>
        <dbReference type="Google" id="ProtNLM"/>
    </source>
</evidence>
<feature type="chain" id="PRO_5021020103" description="Lipoprotein" evidence="1">
    <location>
        <begin position="20"/>
        <end position="191"/>
    </location>
</feature>
<organism evidence="2 3">
    <name type="scientific">Thiohalophilus thiocyanatoxydans</name>
    <dbReference type="NCBI Taxonomy" id="381308"/>
    <lineage>
        <taxon>Bacteria</taxon>
        <taxon>Pseudomonadati</taxon>
        <taxon>Pseudomonadota</taxon>
        <taxon>Gammaproteobacteria</taxon>
        <taxon>Thiohalomonadales</taxon>
        <taxon>Thiohalophilaceae</taxon>
        <taxon>Thiohalophilus</taxon>
    </lineage>
</organism>
<dbReference type="AlphaFoldDB" id="A0A4R8IIH7"/>
<protein>
    <recommendedName>
        <fullName evidence="4">Lipoprotein</fullName>
    </recommendedName>
</protein>
<feature type="signal peptide" evidence="1">
    <location>
        <begin position="1"/>
        <end position="19"/>
    </location>
</feature>